<dbReference type="EMBL" id="MSFO01000002">
    <property type="protein sequence ID" value="PLB52234.1"/>
    <property type="molecule type" value="Genomic_DNA"/>
</dbReference>
<dbReference type="AlphaFoldDB" id="A0A2I2GH84"/>
<dbReference type="InterPro" id="IPR025363">
    <property type="entry name" value="DUF4267"/>
</dbReference>
<reference evidence="2 3" key="1">
    <citation type="submission" date="2016-12" db="EMBL/GenBank/DDBJ databases">
        <title>The genomes of Aspergillus section Nigri reveals drivers in fungal speciation.</title>
        <authorList>
            <consortium name="DOE Joint Genome Institute"/>
            <person name="Vesth T.C."/>
            <person name="Nybo J."/>
            <person name="Theobald S."/>
            <person name="Brandl J."/>
            <person name="Frisvad J.C."/>
            <person name="Nielsen K.F."/>
            <person name="Lyhne E.K."/>
            <person name="Kogle M.E."/>
            <person name="Kuo A."/>
            <person name="Riley R."/>
            <person name="Clum A."/>
            <person name="Nolan M."/>
            <person name="Lipzen A."/>
            <person name="Salamov A."/>
            <person name="Henrissat B."/>
            <person name="Wiebenga A."/>
            <person name="De Vries R.P."/>
            <person name="Grigoriev I.V."/>
            <person name="Mortensen U.H."/>
            <person name="Andersen M.R."/>
            <person name="Baker S.E."/>
        </authorList>
    </citation>
    <scope>NUCLEOTIDE SEQUENCE [LARGE SCALE GENOMIC DNA]</scope>
    <source>
        <strain evidence="2 3">IBT 23096</strain>
    </source>
</reference>
<keyword evidence="1" id="KW-1133">Transmembrane helix</keyword>
<feature type="transmembrane region" description="Helical" evidence="1">
    <location>
        <begin position="56"/>
        <end position="76"/>
    </location>
</feature>
<name>A0A2I2GH84_9EURO</name>
<dbReference type="VEuPathDB" id="FungiDB:P170DRAFT_434046"/>
<keyword evidence="3" id="KW-1185">Reference proteome</keyword>
<keyword evidence="1" id="KW-0472">Membrane</keyword>
<evidence type="ECO:0000256" key="1">
    <source>
        <dbReference type="SAM" id="Phobius"/>
    </source>
</evidence>
<organism evidence="2 3">
    <name type="scientific">Aspergillus steynii IBT 23096</name>
    <dbReference type="NCBI Taxonomy" id="1392250"/>
    <lineage>
        <taxon>Eukaryota</taxon>
        <taxon>Fungi</taxon>
        <taxon>Dikarya</taxon>
        <taxon>Ascomycota</taxon>
        <taxon>Pezizomycotina</taxon>
        <taxon>Eurotiomycetes</taxon>
        <taxon>Eurotiomycetidae</taxon>
        <taxon>Eurotiales</taxon>
        <taxon>Aspergillaceae</taxon>
        <taxon>Aspergillus</taxon>
        <taxon>Aspergillus subgen. Circumdati</taxon>
    </lineage>
</organism>
<accession>A0A2I2GH84</accession>
<gene>
    <name evidence="2" type="ORF">P170DRAFT_434046</name>
</gene>
<feature type="transmembrane region" description="Helical" evidence="1">
    <location>
        <begin position="83"/>
        <end position="104"/>
    </location>
</feature>
<protein>
    <recommendedName>
        <fullName evidence="4">Integral membrane protein</fullName>
    </recommendedName>
</protein>
<sequence>MHLSQSKSLTIAATACATTCIAFGINAILRPDHALTFFEWDAPVSPTEKRVVDDLLAVYGIRDIFMGLAVYSAAFFGSRKALGWIMIAIGGVAFGDGAICWAHGHGQWGHWGYAPVALLIGVLCTGLLDSV</sequence>
<evidence type="ECO:0008006" key="4">
    <source>
        <dbReference type="Google" id="ProtNLM"/>
    </source>
</evidence>
<comment type="caution">
    <text evidence="2">The sequence shown here is derived from an EMBL/GenBank/DDBJ whole genome shotgun (WGS) entry which is preliminary data.</text>
</comment>
<dbReference type="OrthoDB" id="5216128at2759"/>
<dbReference type="Pfam" id="PF14087">
    <property type="entry name" value="DUF4267"/>
    <property type="match status" value="1"/>
</dbReference>
<feature type="transmembrane region" description="Helical" evidence="1">
    <location>
        <begin position="9"/>
        <end position="29"/>
    </location>
</feature>
<dbReference type="Proteomes" id="UP000234275">
    <property type="component" value="Unassembled WGS sequence"/>
</dbReference>
<keyword evidence="1" id="KW-0812">Transmembrane</keyword>
<evidence type="ECO:0000313" key="2">
    <source>
        <dbReference type="EMBL" id="PLB52234.1"/>
    </source>
</evidence>
<evidence type="ECO:0000313" key="3">
    <source>
        <dbReference type="Proteomes" id="UP000234275"/>
    </source>
</evidence>
<proteinExistence type="predicted"/>
<dbReference type="GeneID" id="36556328"/>
<feature type="transmembrane region" description="Helical" evidence="1">
    <location>
        <begin position="110"/>
        <end position="128"/>
    </location>
</feature>
<dbReference type="RefSeq" id="XP_024707536.1">
    <property type="nucleotide sequence ID" value="XM_024848629.1"/>
</dbReference>